<keyword evidence="2 5" id="KW-0812">Transmembrane</keyword>
<dbReference type="PANTHER" id="PTHR43332">
    <property type="entry name" value="INNER MEMBRANE TRANSPORT PERMEASE YADH-RELATED"/>
    <property type="match status" value="1"/>
</dbReference>
<comment type="similarity">
    <text evidence="5">Belongs to the ABC-2 integral membrane protein family.</text>
</comment>
<name>A0ABX7B4S3_9PROT</name>
<dbReference type="RefSeq" id="WP_201073820.1">
    <property type="nucleotide sequence ID" value="NZ_CP067420.1"/>
</dbReference>
<sequence length="267" mass="28217">MSGFQGPRPRAIGRIHWMGARTLFRRELGRYLKEALETVLAPAFQTLVYFIVLVFALGPERGTEEGDALLSFAVPGLILMAVLFRSAETTAFSLLFDRMEGIISDILMAPLGAAEMTAAYALAGALSGLVTGTVVLAGTLLVWPMPVAAPWAVIAFAALGALMMSLAGVLIGLWCEKWDHLAAAFVFVLVPLTFLSGVFVPADALPEPFPALIQANPIFHAISGFRYGFLGGAEASPLTSLAVVAGTAAALWGACGVLISRGWKLRP</sequence>
<dbReference type="PRINTS" id="PR00164">
    <property type="entry name" value="ABC2TRNSPORT"/>
</dbReference>
<feature type="domain" description="ABC transmembrane type-2" evidence="6">
    <location>
        <begin position="33"/>
        <end position="262"/>
    </location>
</feature>
<dbReference type="InterPro" id="IPR013525">
    <property type="entry name" value="ABC2_TM"/>
</dbReference>
<evidence type="ECO:0000259" key="6">
    <source>
        <dbReference type="PROSITE" id="PS51012"/>
    </source>
</evidence>
<comment type="subcellular location">
    <subcellularLocation>
        <location evidence="5">Cell inner membrane</location>
        <topology evidence="5">Multi-pass membrane protein</topology>
    </subcellularLocation>
    <subcellularLocation>
        <location evidence="1">Membrane</location>
        <topology evidence="1">Multi-pass membrane protein</topology>
    </subcellularLocation>
</comment>
<keyword evidence="5" id="KW-1003">Cell membrane</keyword>
<keyword evidence="5" id="KW-0813">Transport</keyword>
<evidence type="ECO:0000256" key="1">
    <source>
        <dbReference type="ARBA" id="ARBA00004141"/>
    </source>
</evidence>
<protein>
    <recommendedName>
        <fullName evidence="5">Transport permease protein</fullName>
    </recommendedName>
</protein>
<dbReference type="Proteomes" id="UP000595197">
    <property type="component" value="Chromosome"/>
</dbReference>
<gene>
    <name evidence="7" type="ORF">IGS68_21830</name>
</gene>
<organism evidence="7 8">
    <name type="scientific">Skermanella cutis</name>
    <dbReference type="NCBI Taxonomy" id="2775420"/>
    <lineage>
        <taxon>Bacteria</taxon>
        <taxon>Pseudomonadati</taxon>
        <taxon>Pseudomonadota</taxon>
        <taxon>Alphaproteobacteria</taxon>
        <taxon>Rhodospirillales</taxon>
        <taxon>Azospirillaceae</taxon>
        <taxon>Skermanella</taxon>
    </lineage>
</organism>
<evidence type="ECO:0000313" key="7">
    <source>
        <dbReference type="EMBL" id="QQP88635.1"/>
    </source>
</evidence>
<dbReference type="EMBL" id="CP067420">
    <property type="protein sequence ID" value="QQP88635.1"/>
    <property type="molecule type" value="Genomic_DNA"/>
</dbReference>
<keyword evidence="8" id="KW-1185">Reference proteome</keyword>
<evidence type="ECO:0000256" key="4">
    <source>
        <dbReference type="ARBA" id="ARBA00023136"/>
    </source>
</evidence>
<evidence type="ECO:0000313" key="8">
    <source>
        <dbReference type="Proteomes" id="UP000595197"/>
    </source>
</evidence>
<dbReference type="PIRSF" id="PIRSF006648">
    <property type="entry name" value="DrrB"/>
    <property type="match status" value="1"/>
</dbReference>
<evidence type="ECO:0000256" key="5">
    <source>
        <dbReference type="RuleBase" id="RU361157"/>
    </source>
</evidence>
<dbReference type="InterPro" id="IPR047817">
    <property type="entry name" value="ABC2_TM_bact-type"/>
</dbReference>
<evidence type="ECO:0000256" key="3">
    <source>
        <dbReference type="ARBA" id="ARBA00022989"/>
    </source>
</evidence>
<keyword evidence="4 5" id="KW-0472">Membrane</keyword>
<proteinExistence type="inferred from homology"/>
<feature type="transmembrane region" description="Helical" evidence="5">
    <location>
        <begin position="149"/>
        <end position="174"/>
    </location>
</feature>
<reference evidence="7" key="1">
    <citation type="submission" date="2021-02" db="EMBL/GenBank/DDBJ databases">
        <title>Skermanella TT6 skin isolate.</title>
        <authorList>
            <person name="Lee K."/>
            <person name="Ganzorig M."/>
        </authorList>
    </citation>
    <scope>NUCLEOTIDE SEQUENCE</scope>
    <source>
        <strain evidence="7">TT6</strain>
    </source>
</reference>
<accession>A0ABX7B4S3</accession>
<feature type="transmembrane region" description="Helical" evidence="5">
    <location>
        <begin position="69"/>
        <end position="96"/>
    </location>
</feature>
<keyword evidence="3 5" id="KW-1133">Transmembrane helix</keyword>
<evidence type="ECO:0000256" key="2">
    <source>
        <dbReference type="ARBA" id="ARBA00022692"/>
    </source>
</evidence>
<feature type="transmembrane region" description="Helical" evidence="5">
    <location>
        <begin position="181"/>
        <end position="202"/>
    </location>
</feature>
<dbReference type="InterPro" id="IPR052522">
    <property type="entry name" value="ABC-2_transport_permease"/>
</dbReference>
<feature type="transmembrane region" description="Helical" evidence="5">
    <location>
        <begin position="35"/>
        <end position="57"/>
    </location>
</feature>
<dbReference type="PROSITE" id="PS51012">
    <property type="entry name" value="ABC_TM2"/>
    <property type="match status" value="1"/>
</dbReference>
<feature type="transmembrane region" description="Helical" evidence="5">
    <location>
        <begin position="238"/>
        <end position="259"/>
    </location>
</feature>
<dbReference type="PANTHER" id="PTHR43332:SF1">
    <property type="entry name" value="TRANSPORT PERMEASE PROTEIN"/>
    <property type="match status" value="1"/>
</dbReference>
<feature type="transmembrane region" description="Helical" evidence="5">
    <location>
        <begin position="117"/>
        <end position="143"/>
    </location>
</feature>
<dbReference type="Pfam" id="PF01061">
    <property type="entry name" value="ABC2_membrane"/>
    <property type="match status" value="1"/>
</dbReference>
<dbReference type="InterPro" id="IPR000412">
    <property type="entry name" value="ABC_2_transport"/>
</dbReference>